<dbReference type="InterPro" id="IPR039424">
    <property type="entry name" value="SBP_5"/>
</dbReference>
<dbReference type="Pfam" id="PF12793">
    <property type="entry name" value="SgrR_N"/>
    <property type="match status" value="1"/>
</dbReference>
<evidence type="ECO:0000256" key="1">
    <source>
        <dbReference type="ARBA" id="ARBA00023125"/>
    </source>
</evidence>
<feature type="domain" description="Solute-binding protein family 5" evidence="2">
    <location>
        <begin position="173"/>
        <end position="462"/>
    </location>
</feature>
<protein>
    <recommendedName>
        <fullName evidence="6">ABC transporter substrate-binding protein</fullName>
    </recommendedName>
</protein>
<evidence type="ECO:0000259" key="3">
    <source>
        <dbReference type="Pfam" id="PF12793"/>
    </source>
</evidence>
<dbReference type="GO" id="GO:0015833">
    <property type="term" value="P:peptide transport"/>
    <property type="evidence" value="ECO:0007669"/>
    <property type="project" value="TreeGrafter"/>
</dbReference>
<dbReference type="GO" id="GO:0003677">
    <property type="term" value="F:DNA binding"/>
    <property type="evidence" value="ECO:0007669"/>
    <property type="project" value="UniProtKB-KW"/>
</dbReference>
<name>A0A417YT72_9BACI</name>
<comment type="caution">
    <text evidence="4">The sequence shown here is derived from an EMBL/GenBank/DDBJ whole genome shotgun (WGS) entry which is preliminary data.</text>
</comment>
<dbReference type="PANTHER" id="PTHR30290:SF72">
    <property type="entry name" value="HTH-TYPE TRANSCRIPTIONAL REGULATOR SGRR"/>
    <property type="match status" value="1"/>
</dbReference>
<dbReference type="AlphaFoldDB" id="A0A417YT72"/>
<organism evidence="4 5">
    <name type="scientific">Neobacillus notoginsengisoli</name>
    <dbReference type="NCBI Taxonomy" id="1578198"/>
    <lineage>
        <taxon>Bacteria</taxon>
        <taxon>Bacillati</taxon>
        <taxon>Bacillota</taxon>
        <taxon>Bacilli</taxon>
        <taxon>Bacillales</taxon>
        <taxon>Bacillaceae</taxon>
        <taxon>Neobacillus</taxon>
    </lineage>
</organism>
<gene>
    <name evidence="4" type="ORF">D1B31_11890</name>
</gene>
<dbReference type="InterPro" id="IPR025370">
    <property type="entry name" value="SgrR_HTH_N"/>
</dbReference>
<dbReference type="PANTHER" id="PTHR30290">
    <property type="entry name" value="PERIPLASMIC BINDING COMPONENT OF ABC TRANSPORTER"/>
    <property type="match status" value="1"/>
</dbReference>
<evidence type="ECO:0008006" key="6">
    <source>
        <dbReference type="Google" id="ProtNLM"/>
    </source>
</evidence>
<accession>A0A417YT72</accession>
<dbReference type="Proteomes" id="UP000284416">
    <property type="component" value="Unassembled WGS sequence"/>
</dbReference>
<evidence type="ECO:0000313" key="5">
    <source>
        <dbReference type="Proteomes" id="UP000284416"/>
    </source>
</evidence>
<keyword evidence="5" id="KW-1185">Reference proteome</keyword>
<evidence type="ECO:0000259" key="2">
    <source>
        <dbReference type="Pfam" id="PF00496"/>
    </source>
</evidence>
<dbReference type="GO" id="GO:1904680">
    <property type="term" value="F:peptide transmembrane transporter activity"/>
    <property type="evidence" value="ECO:0007669"/>
    <property type="project" value="TreeGrafter"/>
</dbReference>
<evidence type="ECO:0000313" key="4">
    <source>
        <dbReference type="EMBL" id="RHW40251.1"/>
    </source>
</evidence>
<dbReference type="EMBL" id="QWEG01000007">
    <property type="protein sequence ID" value="RHW40251.1"/>
    <property type="molecule type" value="Genomic_DNA"/>
</dbReference>
<proteinExistence type="predicted"/>
<dbReference type="SUPFAM" id="SSF53850">
    <property type="entry name" value="Periplasmic binding protein-like II"/>
    <property type="match status" value="1"/>
</dbReference>
<dbReference type="Gene3D" id="3.40.190.10">
    <property type="entry name" value="Periplasmic binding protein-like II"/>
    <property type="match status" value="1"/>
</dbReference>
<dbReference type="InterPro" id="IPR000914">
    <property type="entry name" value="SBP_5_dom"/>
</dbReference>
<reference evidence="4 5" key="1">
    <citation type="journal article" date="2017" name="Int. J. Syst. Evol. Microbiol.">
        <title>Bacillus notoginsengisoli sp. nov., a novel bacterium isolated from the rhizosphere of Panax notoginseng.</title>
        <authorList>
            <person name="Zhang M.Y."/>
            <person name="Cheng J."/>
            <person name="Cai Y."/>
            <person name="Zhang T.Y."/>
            <person name="Wu Y.Y."/>
            <person name="Manikprabhu D."/>
            <person name="Li W.J."/>
            <person name="Zhang Y.X."/>
        </authorList>
    </citation>
    <scope>NUCLEOTIDE SEQUENCE [LARGE SCALE GENOMIC DNA]</scope>
    <source>
        <strain evidence="4 5">JCM 30743</strain>
    </source>
</reference>
<sequence>MQLAEHFLKLNKELLGESPIRTVHITISGLANILECSERNVKYIIKEMDAQGWVEWKPKAGRGHASSLSFIRKAEEVFFKIARQKLDAGDFAWSFSQLKYLDMDAREQYFQLLPGYFGFHEIEKNNRSLDVARVLYPSPGITLSPRGPLYIEQTQIVKQIFDTLVRFNEETGKIEPHIAHHYEIEPSGQALHFYIRKGVFFHNGMELTGSDIKYSFEEMISQGGRGILPRMFKNIKRIDVQQPYHVSIYLKEPNFLFIHLLGYPEASIVPEKIHQALGDDFNRHPIGSGPFKVAEHTKKRLVLDAHAIYFKERPLLDQLQFYFVPEIIHFNAQLPAHLSTINRIESHDFERGATFLTFNQNKSGICQNNDFRKALYYGLDKQGLTSKLQSSARPADSFLSEREHTPKYNPELASIYLQNSGYSRETIHLFTKQGNTHVKSAEILKEQWSKLGVDVAIHSVSLEEIGTGDFYNVCDIFLSKELISGSDADLELIELQSRFKWFLNDDLITGLKKVQKQIFRESSPQKRYRHYLRIEKSLKRDFLVIFLFRNKQMLQTSLNSLEISLYGYGTPFDKLWNKPASVSKI</sequence>
<feature type="domain" description="Transcriptional regulator SgrR N-terminal HTH" evidence="3">
    <location>
        <begin position="6"/>
        <end position="99"/>
    </location>
</feature>
<keyword evidence="1" id="KW-0238">DNA-binding</keyword>
<dbReference type="Pfam" id="PF00496">
    <property type="entry name" value="SBP_bac_5"/>
    <property type="match status" value="1"/>
</dbReference>
<dbReference type="Gene3D" id="3.10.105.10">
    <property type="entry name" value="Dipeptide-binding Protein, Domain 3"/>
    <property type="match status" value="1"/>
</dbReference>